<evidence type="ECO:0000256" key="3">
    <source>
        <dbReference type="ARBA" id="ARBA00001936"/>
    </source>
</evidence>
<dbReference type="FunFam" id="3.90.199.10:FF:000002">
    <property type="entry name" value="DNA topoisomerase 2"/>
    <property type="match status" value="1"/>
</dbReference>
<dbReference type="OrthoDB" id="276498at2759"/>
<dbReference type="InterPro" id="IPR031660">
    <property type="entry name" value="TOPRIM_C"/>
</dbReference>
<dbReference type="RefSeq" id="XP_018018369.1">
    <property type="nucleotide sequence ID" value="XM_018162880.2"/>
</dbReference>
<evidence type="ECO:0000259" key="23">
    <source>
        <dbReference type="PROSITE" id="PS52040"/>
    </source>
</evidence>
<dbReference type="CDD" id="cd03481">
    <property type="entry name" value="TopoIIA_Trans_ScTopoIIA"/>
    <property type="match status" value="1"/>
</dbReference>
<evidence type="ECO:0000256" key="2">
    <source>
        <dbReference type="ARBA" id="ARBA00001913"/>
    </source>
</evidence>
<dbReference type="InterPro" id="IPR001241">
    <property type="entry name" value="Topo_IIA"/>
</dbReference>
<dbReference type="InterPro" id="IPR006171">
    <property type="entry name" value="TOPRIM_dom"/>
</dbReference>
<comment type="subcellular location">
    <subcellularLocation>
        <location evidence="5">Nucleus</location>
        <location evidence="5">Nucleolus</location>
    </subcellularLocation>
    <subcellularLocation>
        <location evidence="6">Nucleus</location>
        <location evidence="6">Nucleoplasm</location>
    </subcellularLocation>
</comment>
<gene>
    <name evidence="25" type="primary">LOC108674894</name>
</gene>
<keyword evidence="16 18" id="KW-0413">Isomerase</keyword>
<feature type="region of interest" description="Disordered" evidence="21">
    <location>
        <begin position="1108"/>
        <end position="1128"/>
    </location>
</feature>
<keyword evidence="24" id="KW-1185">Reference proteome</keyword>
<dbReference type="GO" id="GO:0046872">
    <property type="term" value="F:metal ion binding"/>
    <property type="evidence" value="ECO:0007669"/>
    <property type="project" value="UniProtKB-KW"/>
</dbReference>
<evidence type="ECO:0000256" key="16">
    <source>
        <dbReference type="ARBA" id="ARBA00023235"/>
    </source>
</evidence>
<dbReference type="InterPro" id="IPR013759">
    <property type="entry name" value="Topo_IIA_B_C"/>
</dbReference>
<keyword evidence="17" id="KW-0539">Nucleus</keyword>
<dbReference type="Gene3D" id="1.10.268.10">
    <property type="entry name" value="Topoisomerase, domain 3"/>
    <property type="match status" value="1"/>
</dbReference>
<dbReference type="InterPro" id="IPR013757">
    <property type="entry name" value="Topo_IIA_A_a_sf"/>
</dbReference>
<feature type="compositionally biased region" description="Basic and acidic residues" evidence="21">
    <location>
        <begin position="1377"/>
        <end position="1392"/>
    </location>
</feature>
<feature type="compositionally biased region" description="Acidic residues" evidence="21">
    <location>
        <begin position="1604"/>
        <end position="1613"/>
    </location>
</feature>
<feature type="compositionally biased region" description="Basic and acidic residues" evidence="21">
    <location>
        <begin position="1229"/>
        <end position="1243"/>
    </location>
</feature>
<evidence type="ECO:0000256" key="12">
    <source>
        <dbReference type="ARBA" id="ARBA00022840"/>
    </source>
</evidence>
<dbReference type="CDD" id="cd03365">
    <property type="entry name" value="TOPRIM_TopoIIA"/>
    <property type="match status" value="1"/>
</dbReference>
<evidence type="ECO:0000259" key="22">
    <source>
        <dbReference type="PROSITE" id="PS50880"/>
    </source>
</evidence>
<feature type="compositionally biased region" description="Acidic residues" evidence="21">
    <location>
        <begin position="1435"/>
        <end position="1445"/>
    </location>
</feature>
<evidence type="ECO:0000256" key="18">
    <source>
        <dbReference type="PROSITE-ProRule" id="PRU01384"/>
    </source>
</evidence>
<dbReference type="GO" id="GO:0003677">
    <property type="term" value="F:DNA binding"/>
    <property type="evidence" value="ECO:0007669"/>
    <property type="project" value="UniProtKB-UniRule"/>
</dbReference>
<dbReference type="InterPro" id="IPR013760">
    <property type="entry name" value="Topo_IIA-like_dom_sf"/>
</dbReference>
<dbReference type="Gene3D" id="3.40.50.670">
    <property type="match status" value="1"/>
</dbReference>
<dbReference type="Gene3D" id="3.30.565.10">
    <property type="entry name" value="Histidine kinase-like ATPase, C-terminal domain"/>
    <property type="match status" value="1"/>
</dbReference>
<feature type="compositionally biased region" description="Basic residues" evidence="21">
    <location>
        <begin position="1292"/>
        <end position="1301"/>
    </location>
</feature>
<comment type="cofactor">
    <cofactor evidence="4">
        <name>Mg(2+)</name>
        <dbReference type="ChEBI" id="CHEBI:18420"/>
    </cofactor>
</comment>
<feature type="domain" description="Topo IIA-type catalytic" evidence="23">
    <location>
        <begin position="726"/>
        <end position="1177"/>
    </location>
</feature>
<keyword evidence="20" id="KW-0175">Coiled coil</keyword>
<evidence type="ECO:0000256" key="10">
    <source>
        <dbReference type="ARBA" id="ARBA00022723"/>
    </source>
</evidence>
<comment type="subunit">
    <text evidence="19">Homodimer.</text>
</comment>
<dbReference type="PROSITE" id="PS00177">
    <property type="entry name" value="TOPOISOMERASE_II"/>
    <property type="match status" value="1"/>
</dbReference>
<reference evidence="25" key="1">
    <citation type="submission" date="2025-08" db="UniProtKB">
        <authorList>
            <consortium name="RefSeq"/>
        </authorList>
    </citation>
    <scope>IDENTIFICATION</scope>
    <source>
        <tissue evidence="25">Whole organism</tissue>
    </source>
</reference>
<dbReference type="Pfam" id="PF00521">
    <property type="entry name" value="DNA_topoisoIV"/>
    <property type="match status" value="1"/>
</dbReference>
<dbReference type="SMART" id="SM00433">
    <property type="entry name" value="TOP2c"/>
    <property type="match status" value="1"/>
</dbReference>
<dbReference type="PRINTS" id="PR01158">
    <property type="entry name" value="TOPISMRASEII"/>
</dbReference>
<evidence type="ECO:0000256" key="8">
    <source>
        <dbReference type="ARBA" id="ARBA00012895"/>
    </source>
</evidence>
<keyword evidence="13" id="KW-0460">Magnesium</keyword>
<dbReference type="Pfam" id="PF00204">
    <property type="entry name" value="DNA_gyraseB"/>
    <property type="match status" value="1"/>
</dbReference>
<dbReference type="InterPro" id="IPR020568">
    <property type="entry name" value="Ribosomal_Su5_D2-typ_SF"/>
</dbReference>
<evidence type="ECO:0000256" key="19">
    <source>
        <dbReference type="RuleBase" id="RU362094"/>
    </source>
</evidence>
<dbReference type="KEGG" id="hazt:108674894"/>
<keyword evidence="12 19" id="KW-0067">ATP-binding</keyword>
<dbReference type="Pfam" id="PF02518">
    <property type="entry name" value="HATPase_c"/>
    <property type="match status" value="1"/>
</dbReference>
<dbReference type="FunFam" id="3.40.50.670:FF:000001">
    <property type="entry name" value="DNA topoisomerase 2"/>
    <property type="match status" value="2"/>
</dbReference>
<feature type="region of interest" description="Disordered" evidence="21">
    <location>
        <begin position="1"/>
        <end position="42"/>
    </location>
</feature>
<evidence type="ECO:0000256" key="15">
    <source>
        <dbReference type="ARBA" id="ARBA00023125"/>
    </source>
</evidence>
<comment type="function">
    <text evidence="19">Control of topological states of DNA by transient breakage and subsequent rejoining of DNA strands. Topoisomerase II makes double-strand breaks.</text>
</comment>
<dbReference type="FunFam" id="3.30.230.10:FF:000008">
    <property type="entry name" value="DNA topoisomerase 2"/>
    <property type="match status" value="1"/>
</dbReference>
<dbReference type="PROSITE" id="PS50880">
    <property type="entry name" value="TOPRIM"/>
    <property type="match status" value="1"/>
</dbReference>
<dbReference type="InterPro" id="IPR001154">
    <property type="entry name" value="TopoII_euk"/>
</dbReference>
<dbReference type="InterPro" id="IPR034157">
    <property type="entry name" value="TOPRIM_TopoII"/>
</dbReference>
<dbReference type="InterPro" id="IPR002205">
    <property type="entry name" value="Topo_IIA_dom_A"/>
</dbReference>
<evidence type="ECO:0000313" key="25">
    <source>
        <dbReference type="RefSeq" id="XP_018018369.1"/>
    </source>
</evidence>
<dbReference type="FunFam" id="3.30.1360.40:FF:000003">
    <property type="entry name" value="DNA topoisomerase 2"/>
    <property type="match status" value="1"/>
</dbReference>
<dbReference type="InterPro" id="IPR013758">
    <property type="entry name" value="Topo_IIA_A/C_ab"/>
</dbReference>
<dbReference type="Gene3D" id="3.90.199.10">
    <property type="entry name" value="Topoisomerase II, domain 5"/>
    <property type="match status" value="1"/>
</dbReference>
<keyword evidence="15 18" id="KW-0238">DNA-binding</keyword>
<dbReference type="GO" id="GO:0000712">
    <property type="term" value="P:resolution of meiotic recombination intermediates"/>
    <property type="evidence" value="ECO:0007669"/>
    <property type="project" value="TreeGrafter"/>
</dbReference>
<accession>A0A8B7NX43</accession>
<evidence type="ECO:0000256" key="17">
    <source>
        <dbReference type="ARBA" id="ARBA00023242"/>
    </source>
</evidence>
<dbReference type="InterPro" id="IPR018522">
    <property type="entry name" value="TopoIIA_CS"/>
</dbReference>
<dbReference type="PANTHER" id="PTHR10169:SF38">
    <property type="entry name" value="DNA TOPOISOMERASE 2"/>
    <property type="match status" value="1"/>
</dbReference>
<dbReference type="SUPFAM" id="SSF55874">
    <property type="entry name" value="ATPase domain of HSP90 chaperone/DNA topoisomerase II/histidine kinase"/>
    <property type="match status" value="1"/>
</dbReference>
<dbReference type="CTD" id="35225"/>
<dbReference type="InterPro" id="IPR014721">
    <property type="entry name" value="Ribsml_uS5_D2-typ_fold_subgr"/>
</dbReference>
<dbReference type="SUPFAM" id="SSF56719">
    <property type="entry name" value="Type II DNA topoisomerase"/>
    <property type="match status" value="1"/>
</dbReference>
<keyword evidence="11 19" id="KW-0547">Nucleotide-binding</keyword>
<feature type="region of interest" description="Disordered" evidence="21">
    <location>
        <begin position="1189"/>
        <end position="1613"/>
    </location>
</feature>
<feature type="domain" description="Toprim" evidence="22">
    <location>
        <begin position="466"/>
        <end position="583"/>
    </location>
</feature>
<dbReference type="GeneID" id="108674894"/>
<dbReference type="GO" id="GO:0000819">
    <property type="term" value="P:sister chromatid segregation"/>
    <property type="evidence" value="ECO:0007669"/>
    <property type="project" value="TreeGrafter"/>
</dbReference>
<dbReference type="PANTHER" id="PTHR10169">
    <property type="entry name" value="DNA TOPOISOMERASE/GYRASE"/>
    <property type="match status" value="1"/>
</dbReference>
<dbReference type="InterPro" id="IPR036890">
    <property type="entry name" value="HATPase_C_sf"/>
</dbReference>
<dbReference type="Gene3D" id="3.30.230.10">
    <property type="match status" value="1"/>
</dbReference>
<evidence type="ECO:0000256" key="7">
    <source>
        <dbReference type="ARBA" id="ARBA00011080"/>
    </source>
</evidence>
<feature type="compositionally biased region" description="Basic residues" evidence="21">
    <location>
        <begin position="1546"/>
        <end position="1565"/>
    </location>
</feature>
<keyword evidence="14 18" id="KW-0799">Topoisomerase</keyword>
<evidence type="ECO:0000256" key="4">
    <source>
        <dbReference type="ARBA" id="ARBA00001946"/>
    </source>
</evidence>
<dbReference type="GO" id="GO:0005730">
    <property type="term" value="C:nucleolus"/>
    <property type="evidence" value="ECO:0007669"/>
    <property type="project" value="UniProtKB-SubCell"/>
</dbReference>
<feature type="active site" description="O-(5'-phospho-DNA)-tyrosine intermediate" evidence="18">
    <location>
        <position position="816"/>
    </location>
</feature>
<evidence type="ECO:0000256" key="6">
    <source>
        <dbReference type="ARBA" id="ARBA00004642"/>
    </source>
</evidence>
<comment type="cofactor">
    <cofactor evidence="2">
        <name>Ca(2+)</name>
        <dbReference type="ChEBI" id="CHEBI:29108"/>
    </cofactor>
</comment>
<evidence type="ECO:0000256" key="20">
    <source>
        <dbReference type="SAM" id="Coils"/>
    </source>
</evidence>
<comment type="cofactor">
    <cofactor evidence="3">
        <name>Mn(2+)</name>
        <dbReference type="ChEBI" id="CHEBI:29035"/>
    </cofactor>
</comment>
<sequence length="1613" mass="181666">MPAVNGKITDMLMPKVDKPASDDSSNAVQAAEPAGKKRTVEKTYQKKTQLEHIILRPDTYIGSVEKVTEQMWVFDTADEKFVQREITYVPGLYKIFDEILVNAADNKQRDPKMDTIKIEIDAENNVISVYNNGHGIPVVMHKDEKMFVPTMIFGHLLTSSNYNDDEKKVTGGRNGFGAKLCNIFSTKFTVETANKEYKKNFKQTWAVNMSKASDPKIKDFTGEEYTKITFSPDLAKFGMDCLDRDTVDLLSRRAYDVAASSTGVKVYLNGKRVPVKSFKDYVELYIKDRTDDAGAPLKVVYEKPGPRWEVAVTISEKGFQHMSFVNSIATTKGGRHVDYITNMIVNSLTETLSKKNKSGVQIKNFQIKNHLWVFVNALIENPTFDSQTKENMTLQQKSFGSKCTLSDKFVAAVVKSGIVETVMAWAKFKQQAQLEKKCAGKKTSKLKGIPKLEDANDAGTRSSSECTLILTEGDSAKTLAVAGLGVVGRDKYGVFPLRGKVLNTREATVKQMMENAEINHIIQIVGLQYKKKYETVDDLKTLRYGKLMIMTDQDQDGSHIKGLIINFIHHNWPSLLRLNFLEEFITPIVKATKGKEEISFYSLPEYEEWKSNKDNWHTYKIKYYKGLGTSTSKEAKEYFSDMVRHRIKFKYEGDQDDRSIQMAFSKKAADQRKEWLTAWMLECKRRRELGLPEIYLYEKNTHSVNYSDFVNKELVLFSNADNERSIPSLVDGFKPGQRKVMFTCIKRNDKREVKVAQLAGSIAEHTAYHHGEVSLMSTIINLAQNFVGSNNINLLEPIGQFGTRLMGGKDAASPRYIFTKLSPLARALIHPHDDPLLKYLQEDNQKIEPEWYMPIIPLVLVNGAEGIGTGWSTKIPNYNPREIVDNIRKMIRGEEPKDMLPWFKNFRGTVEQLDATRYLCSGEVARLEDNQYEISELPIRTWTQSYKENVLEILQGNDKIPPIISDYREYNTDTTVRFVLNVLDNQVRHVEAEGPHKIFKLQSSMSINTMVLFDANGVLKRYNSVMDVLQEFYELRLKFYEKRKLYMVGMLKAEANKLSNQARFIKEKCEGKLVVENKKRKDMINELITKGYESDPVKAWKKSQSREAAVEDEAAEESDAEEEQTDDAADFDYLLGMPMWSLTKERKEDLLKKEQEKKHELETLQAKSESDLWNHDLDVFIEELDKVEAKEREEERVAKENLASKDKKAGGKKKKALLEVMPSPMGERIQPRIDAEMRKKAEKSAAAGAAKAGRPKKRDNPDDDHDDLDDLVSANTGKSLASRLGTSPDLVKKRKAGRPTKKNGDGLKQTKINFPKKGKNPWSSDSDADGGNSDSDLSTTNIETVPRSRAVEGKRAAAAKAKYNFSDDDEDDDDDIESLHSNDGVDERHVGPEKLSFLDQTEDNAAPDAPSPPKPAAKKSNAPKPKKANAHSDEDIVISDTDSEFGDFQQKKKKPSAAASTKQAASTADGSNASDLFDSLISGSPPVAATAVTKKRTISSDSDVSESPKPAPKKKNQAEPKKKPAAKRKAFSDSDSDEDVGASKKAPTKKVSKPLKKPTQSKKKRTNEDSYNFSDDEIEEIAAPAVSRTTTGRARKPVKYALQDSDDNDDSDY</sequence>
<evidence type="ECO:0000256" key="14">
    <source>
        <dbReference type="ARBA" id="ARBA00023029"/>
    </source>
</evidence>
<evidence type="ECO:0000256" key="11">
    <source>
        <dbReference type="ARBA" id="ARBA00022741"/>
    </source>
</evidence>
<evidence type="ECO:0000256" key="9">
    <source>
        <dbReference type="ARBA" id="ARBA00019635"/>
    </source>
</evidence>
<dbReference type="GO" id="GO:0006265">
    <property type="term" value="P:DNA topological change"/>
    <property type="evidence" value="ECO:0007669"/>
    <property type="project" value="UniProtKB-UniRule"/>
</dbReference>
<dbReference type="PROSITE" id="PS52040">
    <property type="entry name" value="TOPO_IIA"/>
    <property type="match status" value="1"/>
</dbReference>
<feature type="compositionally biased region" description="Acidic residues" evidence="21">
    <location>
        <begin position="1261"/>
        <end position="1270"/>
    </location>
</feature>
<dbReference type="EC" id="5.6.2.2" evidence="8 19"/>
<dbReference type="Gene3D" id="3.30.1490.30">
    <property type="match status" value="1"/>
</dbReference>
<keyword evidence="10" id="KW-0479">Metal-binding</keyword>
<protein>
    <recommendedName>
        <fullName evidence="9 19">DNA topoisomerase 2</fullName>
        <ecNumber evidence="8 19">5.6.2.2</ecNumber>
    </recommendedName>
</protein>
<dbReference type="CDD" id="cd16930">
    <property type="entry name" value="HATPase_TopII-like"/>
    <property type="match status" value="1"/>
</dbReference>
<dbReference type="GO" id="GO:0003918">
    <property type="term" value="F:DNA topoisomerase type II (double strand cut, ATP-hydrolyzing) activity"/>
    <property type="evidence" value="ECO:0007669"/>
    <property type="project" value="UniProtKB-UniRule"/>
</dbReference>
<proteinExistence type="inferred from homology"/>
<evidence type="ECO:0000256" key="5">
    <source>
        <dbReference type="ARBA" id="ARBA00004604"/>
    </source>
</evidence>
<dbReference type="SMART" id="SM00434">
    <property type="entry name" value="TOP4c"/>
    <property type="match status" value="1"/>
</dbReference>
<dbReference type="FunFam" id="3.30.1490.30:FF:000001">
    <property type="entry name" value="DNA topoisomerase 2"/>
    <property type="match status" value="1"/>
</dbReference>
<feature type="compositionally biased region" description="Low complexity" evidence="21">
    <location>
        <begin position="1456"/>
        <end position="1468"/>
    </location>
</feature>
<organism evidence="24 25">
    <name type="scientific">Hyalella azteca</name>
    <name type="common">Amphipod</name>
    <dbReference type="NCBI Taxonomy" id="294128"/>
    <lineage>
        <taxon>Eukaryota</taxon>
        <taxon>Metazoa</taxon>
        <taxon>Ecdysozoa</taxon>
        <taxon>Arthropoda</taxon>
        <taxon>Crustacea</taxon>
        <taxon>Multicrustacea</taxon>
        <taxon>Malacostraca</taxon>
        <taxon>Eumalacostraca</taxon>
        <taxon>Peracarida</taxon>
        <taxon>Amphipoda</taxon>
        <taxon>Senticaudata</taxon>
        <taxon>Talitrida</taxon>
        <taxon>Talitroidea</taxon>
        <taxon>Hyalellidae</taxon>
        <taxon>Hyalella</taxon>
    </lineage>
</organism>
<dbReference type="FunFam" id="3.30.565.10:FF:000004">
    <property type="entry name" value="DNA topoisomerase 2"/>
    <property type="match status" value="1"/>
</dbReference>
<feature type="compositionally biased region" description="Acidic residues" evidence="21">
    <location>
        <begin position="1366"/>
        <end position="1376"/>
    </location>
</feature>
<dbReference type="InterPro" id="IPR050634">
    <property type="entry name" value="DNA_Topoisomerase_II"/>
</dbReference>
<dbReference type="OMA" id="DVKPHMI"/>
<dbReference type="Pfam" id="PF08070">
    <property type="entry name" value="DTHCT"/>
    <property type="match status" value="1"/>
</dbReference>
<dbReference type="InterPro" id="IPR003594">
    <property type="entry name" value="HATPase_dom"/>
</dbReference>
<feature type="compositionally biased region" description="Low complexity" evidence="21">
    <location>
        <begin position="1323"/>
        <end position="1336"/>
    </location>
</feature>
<comment type="similarity">
    <text evidence="7 19">Belongs to the type II topoisomerase family.</text>
</comment>
<dbReference type="GO" id="GO:0005524">
    <property type="term" value="F:ATP binding"/>
    <property type="evidence" value="ECO:0007669"/>
    <property type="project" value="UniProtKB-UniRule"/>
</dbReference>
<name>A0A8B7NX43_HYAAZ</name>
<dbReference type="SUPFAM" id="SSF54211">
    <property type="entry name" value="Ribosomal protein S5 domain 2-like"/>
    <property type="match status" value="1"/>
</dbReference>
<evidence type="ECO:0000256" key="13">
    <source>
        <dbReference type="ARBA" id="ARBA00022842"/>
    </source>
</evidence>
<dbReference type="PRINTS" id="PR00418">
    <property type="entry name" value="TPI2FAMILY"/>
</dbReference>
<dbReference type="GO" id="GO:0005654">
    <property type="term" value="C:nucleoplasm"/>
    <property type="evidence" value="ECO:0007669"/>
    <property type="project" value="UniProtKB-SubCell"/>
</dbReference>
<feature type="coiled-coil region" evidence="20">
    <location>
        <begin position="1144"/>
        <end position="1171"/>
    </location>
</feature>
<dbReference type="Proteomes" id="UP000694843">
    <property type="component" value="Unplaced"/>
</dbReference>
<feature type="compositionally biased region" description="Basic and acidic residues" evidence="21">
    <location>
        <begin position="1189"/>
        <end position="1209"/>
    </location>
</feature>
<comment type="catalytic activity">
    <reaction evidence="1 18 19">
        <text>ATP-dependent breakage, passage and rejoining of double-stranded DNA.</text>
        <dbReference type="EC" id="5.6.2.2"/>
    </reaction>
</comment>
<dbReference type="Pfam" id="PF16898">
    <property type="entry name" value="TOPRIM_C"/>
    <property type="match status" value="1"/>
</dbReference>
<dbReference type="FunFam" id="1.10.268.10:FF:000002">
    <property type="entry name" value="DNA topoisomerase 2"/>
    <property type="match status" value="1"/>
</dbReference>
<dbReference type="InterPro" id="IPR012542">
    <property type="entry name" value="DTHCT"/>
</dbReference>
<evidence type="ECO:0000256" key="1">
    <source>
        <dbReference type="ARBA" id="ARBA00000185"/>
    </source>
</evidence>
<dbReference type="Pfam" id="PF01751">
    <property type="entry name" value="Toprim"/>
    <property type="match status" value="1"/>
</dbReference>
<dbReference type="CDD" id="cd00187">
    <property type="entry name" value="TOP4c"/>
    <property type="match status" value="1"/>
</dbReference>
<dbReference type="InterPro" id="IPR013506">
    <property type="entry name" value="Topo_IIA_bsu_dom2"/>
</dbReference>
<evidence type="ECO:0000313" key="24">
    <source>
        <dbReference type="Proteomes" id="UP000694843"/>
    </source>
</evidence>
<dbReference type="Gene3D" id="3.30.1360.40">
    <property type="match status" value="1"/>
</dbReference>
<feature type="compositionally biased region" description="Acidic residues" evidence="21">
    <location>
        <begin position="1110"/>
        <end position="1128"/>
    </location>
</feature>
<evidence type="ECO:0000256" key="21">
    <source>
        <dbReference type="SAM" id="MobiDB-lite"/>
    </source>
</evidence>